<dbReference type="Pfam" id="PF01575">
    <property type="entry name" value="MaoC_dehydratas"/>
    <property type="match status" value="1"/>
</dbReference>
<dbReference type="InterPro" id="IPR050965">
    <property type="entry name" value="UPF0336/Enoyl-CoA_hydratase"/>
</dbReference>
<dbReference type="OrthoDB" id="4235906at2"/>
<dbReference type="Gene3D" id="3.10.129.10">
    <property type="entry name" value="Hotdog Thioesterase"/>
    <property type="match status" value="1"/>
</dbReference>
<dbReference type="RefSeq" id="WP_074643929.1">
    <property type="nucleotide sequence ID" value="NZ_FNBL01000004.1"/>
</dbReference>
<gene>
    <name evidence="2" type="ORF">SAMN04488117_104132</name>
</gene>
<dbReference type="AlphaFoldDB" id="A0A1G7L224"/>
<dbReference type="PANTHER" id="PTHR43437">
    <property type="entry name" value="HYDROXYACYL-THIOESTER DEHYDRATASE TYPE 2, MITOCHONDRIAL-RELATED"/>
    <property type="match status" value="1"/>
</dbReference>
<evidence type="ECO:0000259" key="1">
    <source>
        <dbReference type="Pfam" id="PF01575"/>
    </source>
</evidence>
<dbReference type="SUPFAM" id="SSF54637">
    <property type="entry name" value="Thioesterase/thiol ester dehydrase-isomerase"/>
    <property type="match status" value="1"/>
</dbReference>
<dbReference type="PANTHER" id="PTHR43437:SF3">
    <property type="entry name" value="HYDROXYACYL-THIOESTER DEHYDRATASE TYPE 2, MITOCHONDRIAL"/>
    <property type="match status" value="1"/>
</dbReference>
<protein>
    <submittedName>
        <fullName evidence="2">Acyl dehydratase</fullName>
    </submittedName>
</protein>
<proteinExistence type="predicted"/>
<dbReference type="Proteomes" id="UP000182284">
    <property type="component" value="Unassembled WGS sequence"/>
</dbReference>
<reference evidence="2 3" key="1">
    <citation type="submission" date="2016-10" db="EMBL/GenBank/DDBJ databases">
        <authorList>
            <person name="de Groot N.N."/>
        </authorList>
    </citation>
    <scope>NUCLEOTIDE SEQUENCE [LARGE SCALE GENOMIC DNA]</scope>
    <source>
        <strain evidence="2 3">DSM 27375</strain>
    </source>
</reference>
<dbReference type="GO" id="GO:0006633">
    <property type="term" value="P:fatty acid biosynthetic process"/>
    <property type="evidence" value="ECO:0007669"/>
    <property type="project" value="TreeGrafter"/>
</dbReference>
<name>A0A1G7L224_9RHOB</name>
<dbReference type="InterPro" id="IPR002539">
    <property type="entry name" value="MaoC-like_dom"/>
</dbReference>
<accession>A0A1G7L224</accession>
<feature type="domain" description="MaoC-like" evidence="1">
    <location>
        <begin position="6"/>
        <end position="98"/>
    </location>
</feature>
<evidence type="ECO:0000313" key="2">
    <source>
        <dbReference type="EMBL" id="SDF43411.1"/>
    </source>
</evidence>
<dbReference type="InterPro" id="IPR029069">
    <property type="entry name" value="HotDog_dom_sf"/>
</dbReference>
<dbReference type="EMBL" id="FNBL01000004">
    <property type="protein sequence ID" value="SDF43411.1"/>
    <property type="molecule type" value="Genomic_DNA"/>
</dbReference>
<organism evidence="2 3">
    <name type="scientific">Celeribacter baekdonensis</name>
    <dbReference type="NCBI Taxonomy" id="875171"/>
    <lineage>
        <taxon>Bacteria</taxon>
        <taxon>Pseudomonadati</taxon>
        <taxon>Pseudomonadota</taxon>
        <taxon>Alphaproteobacteria</taxon>
        <taxon>Rhodobacterales</taxon>
        <taxon>Roseobacteraceae</taxon>
        <taxon>Celeribacter</taxon>
    </lineage>
</organism>
<sequence length="118" mass="12789">MIDLQERWTPTQADFDAFAAVSGDDNAIHVDPAFCAETTFGRTVSHGMLLYAKLSGMLKRHDAGLTQVSQTLMFPNPAFTGEELILSIKEDASGHLRMQVTRAQDGAECLTGEAVVTC</sequence>
<evidence type="ECO:0000313" key="3">
    <source>
        <dbReference type="Proteomes" id="UP000182284"/>
    </source>
</evidence>
<dbReference type="GO" id="GO:0019171">
    <property type="term" value="F:(3R)-hydroxyacyl-[acyl-carrier-protein] dehydratase activity"/>
    <property type="evidence" value="ECO:0007669"/>
    <property type="project" value="TreeGrafter"/>
</dbReference>